<keyword evidence="2 4" id="KW-0863">Zinc-finger</keyword>
<feature type="domain" description="C3H1-type" evidence="6">
    <location>
        <begin position="68"/>
        <end position="95"/>
    </location>
</feature>
<dbReference type="Pfam" id="PF18044">
    <property type="entry name" value="zf-CCCH_4"/>
    <property type="match status" value="1"/>
</dbReference>
<feature type="compositionally biased region" description="Low complexity" evidence="5">
    <location>
        <begin position="439"/>
        <end position="450"/>
    </location>
</feature>
<comment type="caution">
    <text evidence="7">The sequence shown here is derived from an EMBL/GenBank/DDBJ whole genome shotgun (WGS) entry which is preliminary data.</text>
</comment>
<proteinExistence type="predicted"/>
<evidence type="ECO:0000256" key="5">
    <source>
        <dbReference type="SAM" id="MobiDB-lite"/>
    </source>
</evidence>
<feature type="compositionally biased region" description="Low complexity" evidence="5">
    <location>
        <begin position="513"/>
        <end position="533"/>
    </location>
</feature>
<dbReference type="SMART" id="SM00356">
    <property type="entry name" value="ZnF_C3H1"/>
    <property type="match status" value="2"/>
</dbReference>
<dbReference type="EMBL" id="LUGH01000054">
    <property type="protein sequence ID" value="OBZ90315.1"/>
    <property type="molecule type" value="Genomic_DNA"/>
</dbReference>
<dbReference type="SUPFAM" id="SSF90229">
    <property type="entry name" value="CCCH zinc finger"/>
    <property type="match status" value="2"/>
</dbReference>
<dbReference type="PROSITE" id="PS50103">
    <property type="entry name" value="ZF_C3H1"/>
    <property type="match status" value="2"/>
</dbReference>
<feature type="domain" description="C3H1-type" evidence="6">
    <location>
        <begin position="97"/>
        <end position="124"/>
    </location>
</feature>
<keyword evidence="8" id="KW-1185">Reference proteome</keyword>
<evidence type="ECO:0000256" key="1">
    <source>
        <dbReference type="ARBA" id="ARBA00022723"/>
    </source>
</evidence>
<dbReference type="InterPro" id="IPR041367">
    <property type="entry name" value="Znf-CCCH_4"/>
</dbReference>
<dbReference type="Gene3D" id="4.10.1000.10">
    <property type="entry name" value="Zinc finger, CCCH-type"/>
    <property type="match status" value="1"/>
</dbReference>
<feature type="region of interest" description="Disordered" evidence="5">
    <location>
        <begin position="511"/>
        <end position="533"/>
    </location>
</feature>
<feature type="region of interest" description="Disordered" evidence="5">
    <location>
        <begin position="356"/>
        <end position="403"/>
    </location>
</feature>
<evidence type="ECO:0000313" key="7">
    <source>
        <dbReference type="EMBL" id="OBZ90315.1"/>
    </source>
</evidence>
<evidence type="ECO:0000256" key="2">
    <source>
        <dbReference type="ARBA" id="ARBA00022771"/>
    </source>
</evidence>
<dbReference type="Gene3D" id="2.30.30.1190">
    <property type="match status" value="1"/>
</dbReference>
<dbReference type="AlphaFoldDB" id="A0A1C7NMK9"/>
<dbReference type="STRING" id="101091.A0A1C7NMK9"/>
<feature type="zinc finger region" description="C3H1-type" evidence="4">
    <location>
        <begin position="68"/>
        <end position="95"/>
    </location>
</feature>
<sequence>MTDPNLLFSSDLSLNLLSKSSPSQLQPFQYKRSRTQPASAETPYPQKMTTIAANNSTTNSNSNLKPSNLSHVPCKFYKQGTCTAGANCTFSHSSDLSSESAVCKYFVKGNCKFGTKCALLHTMSPFGTTNTTAASTNKINGSNSNRLMMASTPPQPSLLAFTGRRKTTDQVTIPLSSSIHNPSHPDHRSFSNDPFGSSAPAVSLFHHHYQQLSEQQQQQNVWRNPQSPRTNMSTDDFIGLHSSPRESSDYLLGTSPFANYRLYSSVKSNNSGFFNNTTTDYRRQSSFANNTPTTAATVGSYSTIFDDNHTSSFFSHQQSQQQQEQGYDLNDAMLPSSLNDLFTPTELQLRKVRQQEQQYSLSYSPSGNKHSNLSGRISRDATQLSSPDRASKQNQTWRVPFLTKSTQNSSDMLMTLPADYEDKLIEGTAAINIPSNNKSNTLGNTSSSAGSSGGSQHSYLLPQQKKQQGHPQQQLKDDSLQPQDDEVQFYMEDDEAVIMYDSANDHKALNNMTSGNTVNNTSASSSSTTNNYSFPSLVNLPSM</sequence>
<gene>
    <name evidence="7" type="ORF">A0J61_01636</name>
</gene>
<evidence type="ECO:0000259" key="6">
    <source>
        <dbReference type="PROSITE" id="PS50103"/>
    </source>
</evidence>
<dbReference type="InterPro" id="IPR000571">
    <property type="entry name" value="Znf_CCCH"/>
</dbReference>
<dbReference type="InParanoid" id="A0A1C7NMK9"/>
<evidence type="ECO:0000256" key="4">
    <source>
        <dbReference type="PROSITE-ProRule" id="PRU00723"/>
    </source>
</evidence>
<name>A0A1C7NMK9_9FUNG</name>
<organism evidence="7 8">
    <name type="scientific">Choanephora cucurbitarum</name>
    <dbReference type="NCBI Taxonomy" id="101091"/>
    <lineage>
        <taxon>Eukaryota</taxon>
        <taxon>Fungi</taxon>
        <taxon>Fungi incertae sedis</taxon>
        <taxon>Mucoromycota</taxon>
        <taxon>Mucoromycotina</taxon>
        <taxon>Mucoromycetes</taxon>
        <taxon>Mucorales</taxon>
        <taxon>Mucorineae</taxon>
        <taxon>Choanephoraceae</taxon>
        <taxon>Choanephoroideae</taxon>
        <taxon>Choanephora</taxon>
    </lineage>
</organism>
<dbReference type="GO" id="GO:0008270">
    <property type="term" value="F:zinc ion binding"/>
    <property type="evidence" value="ECO:0007669"/>
    <property type="project" value="UniProtKB-KW"/>
</dbReference>
<reference evidence="7 8" key="1">
    <citation type="submission" date="2016-03" db="EMBL/GenBank/DDBJ databases">
        <title>Choanephora cucurbitarum.</title>
        <authorList>
            <person name="Min B."/>
            <person name="Park H."/>
            <person name="Park J.-H."/>
            <person name="Shin H.-D."/>
            <person name="Choi I.-G."/>
        </authorList>
    </citation>
    <scope>NUCLEOTIDE SEQUENCE [LARGE SCALE GENOMIC DNA]</scope>
    <source>
        <strain evidence="7 8">KUS-F28377</strain>
    </source>
</reference>
<evidence type="ECO:0000256" key="3">
    <source>
        <dbReference type="ARBA" id="ARBA00022833"/>
    </source>
</evidence>
<evidence type="ECO:0000313" key="8">
    <source>
        <dbReference type="Proteomes" id="UP000093000"/>
    </source>
</evidence>
<feature type="zinc finger region" description="C3H1-type" evidence="4">
    <location>
        <begin position="97"/>
        <end position="124"/>
    </location>
</feature>
<feature type="region of interest" description="Disordered" evidence="5">
    <location>
        <begin position="433"/>
        <end position="458"/>
    </location>
</feature>
<dbReference type="InterPro" id="IPR036855">
    <property type="entry name" value="Znf_CCCH_sf"/>
</dbReference>
<dbReference type="OrthoDB" id="411372at2759"/>
<dbReference type="Pfam" id="PF00642">
    <property type="entry name" value="zf-CCCH"/>
    <property type="match status" value="1"/>
</dbReference>
<keyword evidence="1 4" id="KW-0479">Metal-binding</keyword>
<accession>A0A1C7NMK9</accession>
<dbReference type="Proteomes" id="UP000093000">
    <property type="component" value="Unassembled WGS sequence"/>
</dbReference>
<protein>
    <recommendedName>
        <fullName evidence="6">C3H1-type domain-containing protein</fullName>
    </recommendedName>
</protein>
<keyword evidence="3 4" id="KW-0862">Zinc</keyword>